<dbReference type="InterPro" id="IPR029052">
    <property type="entry name" value="Metallo-depent_PP-like"/>
</dbReference>
<dbReference type="AlphaFoldDB" id="A0A6L7AEZ5"/>
<dbReference type="GO" id="GO:0004527">
    <property type="term" value="F:exonuclease activity"/>
    <property type="evidence" value="ECO:0007669"/>
    <property type="project" value="UniProtKB-KW"/>
</dbReference>
<evidence type="ECO:0000313" key="4">
    <source>
        <dbReference type="Proteomes" id="UP000478636"/>
    </source>
</evidence>
<gene>
    <name evidence="3" type="ORF">GQS40_04740</name>
</gene>
<organism evidence="3 4">
    <name type="scientific">Leuconostoc lactis</name>
    <dbReference type="NCBI Taxonomy" id="1246"/>
    <lineage>
        <taxon>Bacteria</taxon>
        <taxon>Bacillati</taxon>
        <taxon>Bacillota</taxon>
        <taxon>Bacilli</taxon>
        <taxon>Lactobacillales</taxon>
        <taxon>Lactobacillaceae</taxon>
        <taxon>Leuconostoc</taxon>
    </lineage>
</organism>
<dbReference type="Gene3D" id="3.60.21.10">
    <property type="match status" value="1"/>
</dbReference>
<proteinExistence type="predicted"/>
<dbReference type="SUPFAM" id="SSF56300">
    <property type="entry name" value="Metallo-dependent phosphatases"/>
    <property type="match status" value="1"/>
</dbReference>
<keyword evidence="3" id="KW-0540">Nuclease</keyword>
<reference evidence="3 4" key="1">
    <citation type="submission" date="2019-12" db="EMBL/GenBank/DDBJ databases">
        <title>Complete genome sequence of Leuconostoc lactis strain AVN1 provides insights into metabolic potential.</title>
        <authorList>
            <person name="Besrour N."/>
            <person name="Najjari A."/>
            <person name="Fhoula I."/>
            <person name="Jaballah S."/>
            <person name="Klibi N."/>
            <person name="Ouzari H.I."/>
        </authorList>
    </citation>
    <scope>NUCLEOTIDE SEQUENCE [LARGE SCALE GENOMIC DNA]</scope>
    <source>
        <strain evidence="3 4">AVN1</strain>
    </source>
</reference>
<feature type="domain" description="Calcineurin-like phosphoesterase" evidence="2">
    <location>
        <begin position="1"/>
        <end position="198"/>
    </location>
</feature>
<name>A0A6L7AEZ5_LEULA</name>
<keyword evidence="3" id="KW-0269">Exonuclease</keyword>
<dbReference type="PIRSF" id="PIRSF033091">
    <property type="entry name" value="Pesterase_YhaO"/>
    <property type="match status" value="1"/>
</dbReference>
<evidence type="ECO:0000313" key="3">
    <source>
        <dbReference type="EMBL" id="MWN20981.1"/>
    </source>
</evidence>
<dbReference type="PANTHER" id="PTHR30337:SF7">
    <property type="entry name" value="PHOSPHOESTERASE"/>
    <property type="match status" value="1"/>
</dbReference>
<dbReference type="InterPro" id="IPR050535">
    <property type="entry name" value="DNA_Repair-Maintenance_Comp"/>
</dbReference>
<dbReference type="EMBL" id="WSZI01000013">
    <property type="protein sequence ID" value="MWN20981.1"/>
    <property type="molecule type" value="Genomic_DNA"/>
</dbReference>
<evidence type="ECO:0000256" key="1">
    <source>
        <dbReference type="ARBA" id="ARBA00022801"/>
    </source>
</evidence>
<dbReference type="InterPro" id="IPR041796">
    <property type="entry name" value="Mre11_N"/>
</dbReference>
<evidence type="ECO:0000259" key="2">
    <source>
        <dbReference type="Pfam" id="PF00149"/>
    </source>
</evidence>
<keyword evidence="1" id="KW-0378">Hydrolase</keyword>
<dbReference type="InterPro" id="IPR014576">
    <property type="entry name" value="Pesterase_YhaO"/>
</dbReference>
<accession>A0A6L7AEZ5</accession>
<dbReference type="PANTHER" id="PTHR30337">
    <property type="entry name" value="COMPONENT OF ATP-DEPENDENT DSDNA EXONUCLEASE"/>
    <property type="match status" value="1"/>
</dbReference>
<protein>
    <submittedName>
        <fullName evidence="3">DNA repair exonuclease</fullName>
    </submittedName>
</protein>
<comment type="caution">
    <text evidence="3">The sequence shown here is derived from an EMBL/GenBank/DDBJ whole genome shotgun (WGS) entry which is preliminary data.</text>
</comment>
<sequence length="387" mass="43536">MKFIHAADSHLGNPFKGLDRELPAALKQLVQASTMHAFEKMITQALTAQVDFLVIAGDLYSATENSPKVQVFVHQQFERLNQANIPVYLSFGNHDFEADQHAHLPWPANVHVFSQDVATQRVTLASGERVALTGFSYQTPRQMQPVLTDFPVKSTMDDYHIGLYHGALGKAGDPYAPFTVQGLLTKRYDYWALGHIHVRQTLHEQPFIGYSGNLQGLNRKETGEKGYYLVTATQGKLVPVFQPSTVIRWEELVFTDSLNEDELLAQLAERDDQTPVFLTIQFTGQLDPAVVERLTSGVMLAKIRANLPANQWVVKLERRQAATTLLAADQIDQQFWHDALAQVLDDFDMGAHLPAQVPNVVREYYLSAAGKQALRDKMQQLLLERNM</sequence>
<dbReference type="Proteomes" id="UP000478636">
    <property type="component" value="Unassembled WGS sequence"/>
</dbReference>
<dbReference type="Pfam" id="PF00149">
    <property type="entry name" value="Metallophos"/>
    <property type="match status" value="1"/>
</dbReference>
<dbReference type="CDD" id="cd00840">
    <property type="entry name" value="MPP_Mre11_N"/>
    <property type="match status" value="1"/>
</dbReference>
<dbReference type="InterPro" id="IPR004843">
    <property type="entry name" value="Calcineurin-like_PHP"/>
</dbReference>